<accession>A0A7J6PWC5</accession>
<feature type="region of interest" description="Disordered" evidence="1">
    <location>
        <begin position="1"/>
        <end position="54"/>
    </location>
</feature>
<evidence type="ECO:0000313" key="4">
    <source>
        <dbReference type="Proteomes" id="UP000553632"/>
    </source>
</evidence>
<reference evidence="4 5" key="1">
    <citation type="submission" date="2020-04" db="EMBL/GenBank/DDBJ databases">
        <title>Perkinsus olseni comparative genomics.</title>
        <authorList>
            <person name="Bogema D.R."/>
        </authorList>
    </citation>
    <scope>NUCLEOTIDE SEQUENCE [LARGE SCALE GENOMIC DNA]</scope>
    <source>
        <strain evidence="3">ATCC PRA-205</strain>
        <strain evidence="2 4">ATCC PRA-207</strain>
    </source>
</reference>
<dbReference type="Proteomes" id="UP000553632">
    <property type="component" value="Unassembled WGS sequence"/>
</dbReference>
<keyword evidence="4" id="KW-1185">Reference proteome</keyword>
<dbReference type="Proteomes" id="UP000574390">
    <property type="component" value="Unassembled WGS sequence"/>
</dbReference>
<proteinExistence type="predicted"/>
<evidence type="ECO:0000256" key="1">
    <source>
        <dbReference type="SAM" id="MobiDB-lite"/>
    </source>
</evidence>
<evidence type="ECO:0000313" key="5">
    <source>
        <dbReference type="Proteomes" id="UP000574390"/>
    </source>
</evidence>
<feature type="compositionally biased region" description="Low complexity" evidence="1">
    <location>
        <begin position="108"/>
        <end position="120"/>
    </location>
</feature>
<feature type="region of interest" description="Disordered" evidence="1">
    <location>
        <begin position="72"/>
        <end position="120"/>
    </location>
</feature>
<gene>
    <name evidence="3" type="ORF">FOZ62_015153</name>
    <name evidence="2" type="ORF">FOZ63_011000</name>
</gene>
<organism evidence="2 4">
    <name type="scientific">Perkinsus olseni</name>
    <name type="common">Perkinsus atlanticus</name>
    <dbReference type="NCBI Taxonomy" id="32597"/>
    <lineage>
        <taxon>Eukaryota</taxon>
        <taxon>Sar</taxon>
        <taxon>Alveolata</taxon>
        <taxon>Perkinsozoa</taxon>
        <taxon>Perkinsea</taxon>
        <taxon>Perkinsida</taxon>
        <taxon>Perkinsidae</taxon>
        <taxon>Perkinsus</taxon>
    </lineage>
</organism>
<evidence type="ECO:0000313" key="2">
    <source>
        <dbReference type="EMBL" id="KAF4700385.1"/>
    </source>
</evidence>
<dbReference type="AlphaFoldDB" id="A0A7J6PWC5"/>
<feature type="non-terminal residue" evidence="2">
    <location>
        <position position="1"/>
    </location>
</feature>
<dbReference type="EMBL" id="JABANO010037321">
    <property type="protein sequence ID" value="KAF4700385.1"/>
    <property type="molecule type" value="Genomic_DNA"/>
</dbReference>
<evidence type="ECO:0000313" key="3">
    <source>
        <dbReference type="EMBL" id="KAF4711539.1"/>
    </source>
</evidence>
<comment type="caution">
    <text evidence="2">The sequence shown here is derived from an EMBL/GenBank/DDBJ whole genome shotgun (WGS) entry which is preliminary data.</text>
</comment>
<dbReference type="EMBL" id="JABANM010027304">
    <property type="protein sequence ID" value="KAF4711539.1"/>
    <property type="molecule type" value="Genomic_DNA"/>
</dbReference>
<protein>
    <submittedName>
        <fullName evidence="2">Uncharacterized protein</fullName>
    </submittedName>
</protein>
<sequence>MKPDEPVESVLEAAERQSEEGEATTAVDSTSSEKVESDGVDVDEMLQQQQQPRRRCRLRVYENDKEIRIESIPEASPVLRRAVSDRSAARPQQQDGTAPLAPPPPPSRRAVSAREATPTG</sequence>
<name>A0A7J6PWC5_PEROL</name>